<dbReference type="CDD" id="cd06587">
    <property type="entry name" value="VOC"/>
    <property type="match status" value="1"/>
</dbReference>
<evidence type="ECO:0000313" key="2">
    <source>
        <dbReference type="EMBL" id="SFM58334.1"/>
    </source>
</evidence>
<gene>
    <name evidence="2" type="ORF">SAMN05216207_1001190</name>
</gene>
<dbReference type="Pfam" id="PF18029">
    <property type="entry name" value="Glyoxalase_6"/>
    <property type="match status" value="1"/>
</dbReference>
<dbReference type="SUPFAM" id="SSF54593">
    <property type="entry name" value="Glyoxalase/Bleomycin resistance protein/Dihydroxybiphenyl dioxygenase"/>
    <property type="match status" value="1"/>
</dbReference>
<proteinExistence type="predicted"/>
<dbReference type="InterPro" id="IPR029068">
    <property type="entry name" value="Glyas_Bleomycin-R_OHBP_Dase"/>
</dbReference>
<sequence>MAIRWEALTVDALDPSSIAQWWAQTLDWEVVDWLPAGVEVRQPERQSASLFFLSVPEAKQIKNRLHLDLYADDQSETIDALVARGAARADVGQPEDAACIVMRDPEGNEFCLLDPR</sequence>
<accession>A0A1I4S260</accession>
<dbReference type="InterPro" id="IPR041581">
    <property type="entry name" value="Glyoxalase_6"/>
</dbReference>
<dbReference type="Gene3D" id="3.10.180.10">
    <property type="entry name" value="2,3-Dihydroxybiphenyl 1,2-Dioxygenase, domain 1"/>
    <property type="match status" value="1"/>
</dbReference>
<evidence type="ECO:0000259" key="1">
    <source>
        <dbReference type="Pfam" id="PF18029"/>
    </source>
</evidence>
<dbReference type="RefSeq" id="WP_093335709.1">
    <property type="nucleotide sequence ID" value="NZ_FOUY01000001.1"/>
</dbReference>
<feature type="domain" description="Glyoxalase-like" evidence="1">
    <location>
        <begin position="8"/>
        <end position="113"/>
    </location>
</feature>
<dbReference type="STRING" id="260086.SAMN05216207_1001190"/>
<organism evidence="2 3">
    <name type="scientific">Pseudonocardia ammonioxydans</name>
    <dbReference type="NCBI Taxonomy" id="260086"/>
    <lineage>
        <taxon>Bacteria</taxon>
        <taxon>Bacillati</taxon>
        <taxon>Actinomycetota</taxon>
        <taxon>Actinomycetes</taxon>
        <taxon>Pseudonocardiales</taxon>
        <taxon>Pseudonocardiaceae</taxon>
        <taxon>Pseudonocardia</taxon>
    </lineage>
</organism>
<dbReference type="EMBL" id="FOUY01000001">
    <property type="protein sequence ID" value="SFM58334.1"/>
    <property type="molecule type" value="Genomic_DNA"/>
</dbReference>
<dbReference type="OrthoDB" id="3295209at2"/>
<dbReference type="Proteomes" id="UP000199614">
    <property type="component" value="Unassembled WGS sequence"/>
</dbReference>
<protein>
    <recommendedName>
        <fullName evidence="1">Glyoxalase-like domain-containing protein</fullName>
    </recommendedName>
</protein>
<dbReference type="PANTHER" id="PTHR35908:SF1">
    <property type="entry name" value="CONSERVED PROTEIN"/>
    <property type="match status" value="1"/>
</dbReference>
<keyword evidence="3" id="KW-1185">Reference proteome</keyword>
<dbReference type="PANTHER" id="PTHR35908">
    <property type="entry name" value="HYPOTHETICAL FUSION PROTEIN"/>
    <property type="match status" value="1"/>
</dbReference>
<name>A0A1I4S260_PSUAM</name>
<evidence type="ECO:0000313" key="3">
    <source>
        <dbReference type="Proteomes" id="UP000199614"/>
    </source>
</evidence>
<reference evidence="2 3" key="1">
    <citation type="submission" date="2016-10" db="EMBL/GenBank/DDBJ databases">
        <authorList>
            <person name="de Groot N.N."/>
        </authorList>
    </citation>
    <scope>NUCLEOTIDE SEQUENCE [LARGE SCALE GENOMIC DNA]</scope>
    <source>
        <strain evidence="2 3">CGMCC 4.1877</strain>
    </source>
</reference>
<dbReference type="AlphaFoldDB" id="A0A1I4S260"/>